<dbReference type="InterPro" id="IPR044552">
    <property type="entry name" value="GLIP1-5/GLL25"/>
</dbReference>
<evidence type="ECO:0000256" key="1">
    <source>
        <dbReference type="ARBA" id="ARBA00022729"/>
    </source>
</evidence>
<accession>A0A835J4W0</accession>
<dbReference type="Proteomes" id="UP000657918">
    <property type="component" value="Unassembled WGS sequence"/>
</dbReference>
<dbReference type="EMBL" id="JADGMS010000017">
    <property type="protein sequence ID" value="KAF9663583.1"/>
    <property type="molecule type" value="Genomic_DNA"/>
</dbReference>
<dbReference type="PANTHER" id="PTHR45966:SF40">
    <property type="entry name" value="GDSL ESTERASE_LIPASE 1-LIKE"/>
    <property type="match status" value="1"/>
</dbReference>
<dbReference type="InterPro" id="IPR036514">
    <property type="entry name" value="SGNH_hydro_sf"/>
</dbReference>
<protein>
    <submittedName>
        <fullName evidence="2">Uncharacterized protein</fullName>
    </submittedName>
</protein>
<keyword evidence="3" id="KW-1185">Reference proteome</keyword>
<gene>
    <name evidence="2" type="ORF">SADUNF_Sadunf17G0066600</name>
</gene>
<dbReference type="GO" id="GO:0016298">
    <property type="term" value="F:lipase activity"/>
    <property type="evidence" value="ECO:0007669"/>
    <property type="project" value="TreeGrafter"/>
</dbReference>
<evidence type="ECO:0000313" key="3">
    <source>
        <dbReference type="Proteomes" id="UP000657918"/>
    </source>
</evidence>
<dbReference type="Gene3D" id="3.40.50.1110">
    <property type="entry name" value="SGNH hydrolase"/>
    <property type="match status" value="1"/>
</dbReference>
<sequence>MERKQAAKLYRAACFRLGEMGSFSFHNGGNNRFSGSPRWPASRGLGFLCAILDWEHFSSCPGRVEYFSWVLDLQTQLNNFKNTEKQLRKKLGSSEVKALLSTTVYMFSIGTKDYMIPFTTTPLCFNPKRVCCPPISRALKLVNSGGSSCMEEIIISSSCNMEKWLIHNSMVKKAFCSNGPLRGSINYGQKAYLLCDNVNEYIYFNGIHPTEKANYQVAKLKWNGSPKTFKPCNLKLLFEK</sequence>
<keyword evidence="1" id="KW-0732">Signal</keyword>
<dbReference type="OrthoDB" id="1600564at2759"/>
<organism evidence="2 3">
    <name type="scientific">Salix dunnii</name>
    <dbReference type="NCBI Taxonomy" id="1413687"/>
    <lineage>
        <taxon>Eukaryota</taxon>
        <taxon>Viridiplantae</taxon>
        <taxon>Streptophyta</taxon>
        <taxon>Embryophyta</taxon>
        <taxon>Tracheophyta</taxon>
        <taxon>Spermatophyta</taxon>
        <taxon>Magnoliopsida</taxon>
        <taxon>eudicotyledons</taxon>
        <taxon>Gunneridae</taxon>
        <taxon>Pentapetalae</taxon>
        <taxon>rosids</taxon>
        <taxon>fabids</taxon>
        <taxon>Malpighiales</taxon>
        <taxon>Salicaceae</taxon>
        <taxon>Saliceae</taxon>
        <taxon>Salix</taxon>
    </lineage>
</organism>
<comment type="caution">
    <text evidence="2">The sequence shown here is derived from an EMBL/GenBank/DDBJ whole genome shotgun (WGS) entry which is preliminary data.</text>
</comment>
<reference evidence="2 3" key="1">
    <citation type="submission" date="2020-10" db="EMBL/GenBank/DDBJ databases">
        <title>Plant Genome Project.</title>
        <authorList>
            <person name="Zhang R.-G."/>
        </authorList>
    </citation>
    <scope>NUCLEOTIDE SEQUENCE [LARGE SCALE GENOMIC DNA]</scope>
    <source>
        <strain evidence="2">FAFU-HL-1</strain>
        <tissue evidence="2">Leaf</tissue>
    </source>
</reference>
<evidence type="ECO:0000313" key="2">
    <source>
        <dbReference type="EMBL" id="KAF9663583.1"/>
    </source>
</evidence>
<proteinExistence type="predicted"/>
<dbReference type="AlphaFoldDB" id="A0A835J4W0"/>
<dbReference type="PANTHER" id="PTHR45966">
    <property type="entry name" value="GDSL-LIKE LIPASE/ACYLHYDROLASE"/>
    <property type="match status" value="1"/>
</dbReference>
<name>A0A835J4W0_9ROSI</name>